<gene>
    <name evidence="1" type="ORF">GPECTOR_13g637</name>
</gene>
<accession>A0A150GP98</accession>
<name>A0A150GP98_GONPE</name>
<dbReference type="Proteomes" id="UP000075714">
    <property type="component" value="Unassembled WGS sequence"/>
</dbReference>
<dbReference type="EMBL" id="LSYV01000014">
    <property type="protein sequence ID" value="KXZ51150.1"/>
    <property type="molecule type" value="Genomic_DNA"/>
</dbReference>
<organism evidence="1 2">
    <name type="scientific">Gonium pectorale</name>
    <name type="common">Green alga</name>
    <dbReference type="NCBI Taxonomy" id="33097"/>
    <lineage>
        <taxon>Eukaryota</taxon>
        <taxon>Viridiplantae</taxon>
        <taxon>Chlorophyta</taxon>
        <taxon>core chlorophytes</taxon>
        <taxon>Chlorophyceae</taxon>
        <taxon>CS clade</taxon>
        <taxon>Chlamydomonadales</taxon>
        <taxon>Volvocaceae</taxon>
        <taxon>Gonium</taxon>
    </lineage>
</organism>
<sequence length="111" mass="12644">MLGKTDELMQLPKEELVKRLMEAEATRNVRELWPTAQRLIVWVLFIAVLCVLKRADTQMVLVPVLMVVRELTELVKNLQALHGVSFVDALRRGWRSLMAPRAASGGRPDRP</sequence>
<keyword evidence="2" id="KW-1185">Reference proteome</keyword>
<protein>
    <submittedName>
        <fullName evidence="1">Uncharacterized protein</fullName>
    </submittedName>
</protein>
<comment type="caution">
    <text evidence="1">The sequence shown here is derived from an EMBL/GenBank/DDBJ whole genome shotgun (WGS) entry which is preliminary data.</text>
</comment>
<reference evidence="2" key="1">
    <citation type="journal article" date="2016" name="Nat. Commun.">
        <title>The Gonium pectorale genome demonstrates co-option of cell cycle regulation during the evolution of multicellularity.</title>
        <authorList>
            <person name="Hanschen E.R."/>
            <person name="Marriage T.N."/>
            <person name="Ferris P.J."/>
            <person name="Hamaji T."/>
            <person name="Toyoda A."/>
            <person name="Fujiyama A."/>
            <person name="Neme R."/>
            <person name="Noguchi H."/>
            <person name="Minakuchi Y."/>
            <person name="Suzuki M."/>
            <person name="Kawai-Toyooka H."/>
            <person name="Smith D.R."/>
            <person name="Sparks H."/>
            <person name="Anderson J."/>
            <person name="Bakaric R."/>
            <person name="Luria V."/>
            <person name="Karger A."/>
            <person name="Kirschner M.W."/>
            <person name="Durand P.M."/>
            <person name="Michod R.E."/>
            <person name="Nozaki H."/>
            <person name="Olson B.J."/>
        </authorList>
    </citation>
    <scope>NUCLEOTIDE SEQUENCE [LARGE SCALE GENOMIC DNA]</scope>
    <source>
        <strain evidence="2">NIES-2863</strain>
    </source>
</reference>
<evidence type="ECO:0000313" key="2">
    <source>
        <dbReference type="Proteomes" id="UP000075714"/>
    </source>
</evidence>
<dbReference type="AlphaFoldDB" id="A0A150GP98"/>
<evidence type="ECO:0000313" key="1">
    <source>
        <dbReference type="EMBL" id="KXZ51150.1"/>
    </source>
</evidence>
<proteinExistence type="predicted"/>